<dbReference type="Gene3D" id="3.30.70.100">
    <property type="match status" value="1"/>
</dbReference>
<dbReference type="GO" id="GO:0004497">
    <property type="term" value="F:monooxygenase activity"/>
    <property type="evidence" value="ECO:0007669"/>
    <property type="project" value="UniProtKB-KW"/>
</dbReference>
<reference evidence="2" key="1">
    <citation type="submission" date="2022-06" db="EMBL/GenBank/DDBJ databases">
        <title>Complete genome sequences of two strains of the flax pathogen Septoria linicola.</title>
        <authorList>
            <person name="Lapalu N."/>
            <person name="Simon A."/>
            <person name="Demenou B."/>
            <person name="Paumier D."/>
            <person name="Guillot M.-P."/>
            <person name="Gout L."/>
            <person name="Valade R."/>
        </authorList>
    </citation>
    <scope>NUCLEOTIDE SEQUENCE</scope>
    <source>
        <strain evidence="2">SE15195</strain>
    </source>
</reference>
<dbReference type="Proteomes" id="UP001056384">
    <property type="component" value="Chromosome 1"/>
</dbReference>
<keyword evidence="2" id="KW-0503">Monooxygenase</keyword>
<evidence type="ECO:0000259" key="1">
    <source>
        <dbReference type="Pfam" id="PF03992"/>
    </source>
</evidence>
<evidence type="ECO:0000313" key="2">
    <source>
        <dbReference type="EMBL" id="USW48346.1"/>
    </source>
</evidence>
<dbReference type="InterPro" id="IPR007138">
    <property type="entry name" value="ABM_dom"/>
</dbReference>
<dbReference type="Pfam" id="PF03992">
    <property type="entry name" value="ABM"/>
    <property type="match status" value="1"/>
</dbReference>
<dbReference type="EMBL" id="CP099418">
    <property type="protein sequence ID" value="USW48346.1"/>
    <property type="molecule type" value="Genomic_DNA"/>
</dbReference>
<accession>A0A9Q9EE32</accession>
<evidence type="ECO:0000313" key="3">
    <source>
        <dbReference type="Proteomes" id="UP001056384"/>
    </source>
</evidence>
<dbReference type="PANTHER" id="PTHR40624:SF1">
    <property type="entry name" value="BIOSYNTHESIS MONOOXYGENASE, PUTATIVE (AFU_ORTHOLOGUE AFUA_1G12025)-RELATED"/>
    <property type="match status" value="1"/>
</dbReference>
<feature type="domain" description="ABM" evidence="1">
    <location>
        <begin position="141"/>
        <end position="202"/>
    </location>
</feature>
<gene>
    <name evidence="2" type="ORF">Slin15195_G016650</name>
</gene>
<organism evidence="2 3">
    <name type="scientific">Septoria linicola</name>
    <dbReference type="NCBI Taxonomy" id="215465"/>
    <lineage>
        <taxon>Eukaryota</taxon>
        <taxon>Fungi</taxon>
        <taxon>Dikarya</taxon>
        <taxon>Ascomycota</taxon>
        <taxon>Pezizomycotina</taxon>
        <taxon>Dothideomycetes</taxon>
        <taxon>Dothideomycetidae</taxon>
        <taxon>Mycosphaerellales</taxon>
        <taxon>Mycosphaerellaceae</taxon>
        <taxon>Septoria</taxon>
    </lineage>
</organism>
<dbReference type="SUPFAM" id="SSF54909">
    <property type="entry name" value="Dimeric alpha+beta barrel"/>
    <property type="match status" value="1"/>
</dbReference>
<dbReference type="AlphaFoldDB" id="A0A9Q9EE32"/>
<dbReference type="OrthoDB" id="10011777at2759"/>
<name>A0A9Q9EE32_9PEZI</name>
<sequence>MAGNSIALLCNIYPASNEKQERILDLLRDGAKNYYRNPSNNTTTWSYMTPFPPPKDSSKLIISGLEIYTDKSALQKQVNDKQFFQAYHETAKSEQLYAREEELVAWYFTAGFVVRSGSEHATPFGDGNLISQTKFVCKDRSTVLQILESFVPFVRDEEPGVLTYAAFTRPKAPKEVVLVVRYRDKKAMMGHSKAEEHVDVVKKIMPNIENDMGKSTTMWQEIDDSFVSTKAGGPSASAKL</sequence>
<dbReference type="PANTHER" id="PTHR40624">
    <property type="entry name" value="BIOSYNTHESIS MONOOXYGENASE, PUTATIVE (AFU_ORTHOLOGUE AFUA_1G12025)-RELATED"/>
    <property type="match status" value="1"/>
</dbReference>
<proteinExistence type="predicted"/>
<keyword evidence="3" id="KW-1185">Reference proteome</keyword>
<dbReference type="InterPro" id="IPR011008">
    <property type="entry name" value="Dimeric_a/b-barrel"/>
</dbReference>
<protein>
    <submittedName>
        <fullName evidence="2">Antibiotic biosynthesis monooxygenase domain-containing protein</fullName>
    </submittedName>
</protein>
<keyword evidence="2" id="KW-0560">Oxidoreductase</keyword>